<dbReference type="InterPro" id="IPR015422">
    <property type="entry name" value="PyrdxlP-dep_Trfase_small"/>
</dbReference>
<evidence type="ECO:0000256" key="2">
    <source>
        <dbReference type="ARBA" id="ARBA00022679"/>
    </source>
</evidence>
<dbReference type="Pfam" id="PF00155">
    <property type="entry name" value="Aminotran_1_2"/>
    <property type="match status" value="1"/>
</dbReference>
<dbReference type="AlphaFoldDB" id="A0A432ZND7"/>
<proteinExistence type="predicted"/>
<evidence type="ECO:0000313" key="6">
    <source>
        <dbReference type="Proteomes" id="UP000288279"/>
    </source>
</evidence>
<comment type="cofactor">
    <cofactor evidence="1">
        <name>pyridoxal 5'-phosphate</name>
        <dbReference type="ChEBI" id="CHEBI:597326"/>
    </cofactor>
</comment>
<dbReference type="InterPro" id="IPR015421">
    <property type="entry name" value="PyrdxlP-dep_Trfase_major"/>
</dbReference>
<feature type="domain" description="Aminotransferase class I/classII large" evidence="4">
    <location>
        <begin position="35"/>
        <end position="369"/>
    </location>
</feature>
<keyword evidence="6" id="KW-1185">Reference proteome</keyword>
<keyword evidence="3" id="KW-0663">Pyridoxal phosphate</keyword>
<dbReference type="Proteomes" id="UP000288279">
    <property type="component" value="Unassembled WGS sequence"/>
</dbReference>
<evidence type="ECO:0000313" key="5">
    <source>
        <dbReference type="EMBL" id="RUO79397.1"/>
    </source>
</evidence>
<dbReference type="InterPro" id="IPR015424">
    <property type="entry name" value="PyrdxlP-dep_Trfase"/>
</dbReference>
<dbReference type="OrthoDB" id="9807157at2"/>
<accession>A0A432ZND7</accession>
<gene>
    <name evidence="5" type="ORF">CWI83_02505</name>
</gene>
<dbReference type="Gene3D" id="3.90.1150.10">
    <property type="entry name" value="Aspartate Aminotransferase, domain 1"/>
    <property type="match status" value="1"/>
</dbReference>
<keyword evidence="5" id="KW-0012">Acyltransferase</keyword>
<dbReference type="GO" id="GO:0009102">
    <property type="term" value="P:biotin biosynthetic process"/>
    <property type="evidence" value="ECO:0007669"/>
    <property type="project" value="TreeGrafter"/>
</dbReference>
<dbReference type="SUPFAM" id="SSF53383">
    <property type="entry name" value="PLP-dependent transferases"/>
    <property type="match status" value="1"/>
</dbReference>
<dbReference type="InterPro" id="IPR050087">
    <property type="entry name" value="AON_synthase_class-II"/>
</dbReference>
<name>A0A432ZND7_9GAMM</name>
<dbReference type="RefSeq" id="WP_126825242.1">
    <property type="nucleotide sequence ID" value="NZ_PIQG01000001.1"/>
</dbReference>
<dbReference type="Gene3D" id="3.40.640.10">
    <property type="entry name" value="Type I PLP-dependent aspartate aminotransferase-like (Major domain)"/>
    <property type="match status" value="1"/>
</dbReference>
<dbReference type="InterPro" id="IPR004839">
    <property type="entry name" value="Aminotransferase_I/II_large"/>
</dbReference>
<sequence>MASISAKLQQALAAREHSGLRRSLRQSELSQRSSDFSLNDYLGLSQHPMVRAAFRQAANEYGVGGCASPLLSGWQAPQAYLSKQLAEWLERDRALLFSSGFACNQGVLRALGGHYSVIHADRLIHASCYGSHKLKRFPHQAFDSLTERVAASDQAQLVLLESRYSMDGDELDWRQLGALKRKASQLDVWVDDAHGIGVSGDDGRSICGQLSQAEVDFCTVTFGKALGSNGAALLCEEVVADYLVNYCRDFIYSTAISPAQAAAVSAAIELVRSAEGRVLRQRLQDNIGYYQQLCQQHGIATPAAATSPIQWVPVGCPQITVKITERLAQQNMRVQAIRPPTVPEHTSRLRITISAIHDAEAIRDLVEALRAVID</sequence>
<evidence type="ECO:0000256" key="1">
    <source>
        <dbReference type="ARBA" id="ARBA00001933"/>
    </source>
</evidence>
<dbReference type="PANTHER" id="PTHR13693:SF100">
    <property type="entry name" value="8-AMINO-7-OXONONANOATE SYNTHASE"/>
    <property type="match status" value="1"/>
</dbReference>
<comment type="caution">
    <text evidence="5">The sequence shown here is derived from an EMBL/GenBank/DDBJ whole genome shotgun (WGS) entry which is preliminary data.</text>
</comment>
<dbReference type="EMBL" id="PIQG01000001">
    <property type="protein sequence ID" value="RUO79397.1"/>
    <property type="molecule type" value="Genomic_DNA"/>
</dbReference>
<organism evidence="5 6">
    <name type="scientific">Pseudidiomarina taiwanensis</name>
    <dbReference type="NCBI Taxonomy" id="337250"/>
    <lineage>
        <taxon>Bacteria</taxon>
        <taxon>Pseudomonadati</taxon>
        <taxon>Pseudomonadota</taxon>
        <taxon>Gammaproteobacteria</taxon>
        <taxon>Alteromonadales</taxon>
        <taxon>Idiomarinaceae</taxon>
        <taxon>Pseudidiomarina</taxon>
    </lineage>
</organism>
<dbReference type="GO" id="GO:0008710">
    <property type="term" value="F:8-amino-7-oxononanoate synthase activity"/>
    <property type="evidence" value="ECO:0007669"/>
    <property type="project" value="UniProtKB-EC"/>
</dbReference>
<dbReference type="EC" id="2.3.1.47" evidence="5"/>
<evidence type="ECO:0000259" key="4">
    <source>
        <dbReference type="Pfam" id="PF00155"/>
    </source>
</evidence>
<dbReference type="PANTHER" id="PTHR13693">
    <property type="entry name" value="CLASS II AMINOTRANSFERASE/8-AMINO-7-OXONONANOATE SYNTHASE"/>
    <property type="match status" value="1"/>
</dbReference>
<keyword evidence="2 5" id="KW-0808">Transferase</keyword>
<protein>
    <submittedName>
        <fullName evidence="5">8-amino-7-oxononanoate synthase</fullName>
        <ecNumber evidence="5">2.3.1.47</ecNumber>
    </submittedName>
</protein>
<evidence type="ECO:0000256" key="3">
    <source>
        <dbReference type="ARBA" id="ARBA00022898"/>
    </source>
</evidence>
<dbReference type="GO" id="GO:0030170">
    <property type="term" value="F:pyridoxal phosphate binding"/>
    <property type="evidence" value="ECO:0007669"/>
    <property type="project" value="InterPro"/>
</dbReference>
<reference evidence="5 6" key="1">
    <citation type="journal article" date="2011" name="Front. Microbiol.">
        <title>Genomic signatures of strain selection and enhancement in Bacillus atrophaeus var. globigii, a historical biowarfare simulant.</title>
        <authorList>
            <person name="Gibbons H.S."/>
            <person name="Broomall S.M."/>
            <person name="McNew L.A."/>
            <person name="Daligault H."/>
            <person name="Chapman C."/>
            <person name="Bruce D."/>
            <person name="Karavis M."/>
            <person name="Krepps M."/>
            <person name="McGregor P.A."/>
            <person name="Hong C."/>
            <person name="Park K.H."/>
            <person name="Akmal A."/>
            <person name="Feldman A."/>
            <person name="Lin J.S."/>
            <person name="Chang W.E."/>
            <person name="Higgs B.W."/>
            <person name="Demirev P."/>
            <person name="Lindquist J."/>
            <person name="Liem A."/>
            <person name="Fochler E."/>
            <person name="Read T.D."/>
            <person name="Tapia R."/>
            <person name="Johnson S."/>
            <person name="Bishop-Lilly K.A."/>
            <person name="Detter C."/>
            <person name="Han C."/>
            <person name="Sozhamannan S."/>
            <person name="Rosenzweig C.N."/>
            <person name="Skowronski E.W."/>
        </authorList>
    </citation>
    <scope>NUCLEOTIDE SEQUENCE [LARGE SCALE GENOMIC DNA]</scope>
    <source>
        <strain evidence="5 6">PIT1</strain>
    </source>
</reference>